<sequence>MTNTVIVVIIIIVSAATIYLLIQLARQIRELKDAQTNDKSILMLNQNLETIRSSLNQSSETMTAKLTTAFEAMNRNFGTFAGAMGEVKKELGTVQERFKGFEEFNELLHPKMRGNIGEQILADMLGQVFSSEHYALQHKFKGGETVDAIIRTQAGIIPIDSKFPLENFKQLTRATTDEERRIATREFASAVKKHINDISKKYLLPEEGTVNFAIMYVPSENVYYHILTDEDSNLMDYAKTKSILMTSPHGFFNFLRVIMMGLERSRLQEQAQKIWEILKGVQQEAGRFNDTLGVLARHLTNAKGSMDTVQSHFAKLTGKLDQVQLLGNVPAKDLPPAIDPG</sequence>
<evidence type="ECO:0000256" key="5">
    <source>
        <dbReference type="SAM" id="Phobius"/>
    </source>
</evidence>
<dbReference type="PANTHER" id="PTHR30563">
    <property type="entry name" value="DNA RECOMBINATION PROTEIN RMUC"/>
    <property type="match status" value="1"/>
</dbReference>
<dbReference type="GO" id="GO:0006310">
    <property type="term" value="P:DNA recombination"/>
    <property type="evidence" value="ECO:0007669"/>
    <property type="project" value="UniProtKB-KW"/>
</dbReference>
<name>A0A1F7U9X0_9BACT</name>
<dbReference type="Proteomes" id="UP000177088">
    <property type="component" value="Unassembled WGS sequence"/>
</dbReference>
<keyword evidence="5" id="KW-0472">Membrane</keyword>
<dbReference type="EMBL" id="MGEA01000003">
    <property type="protein sequence ID" value="OGL75060.1"/>
    <property type="molecule type" value="Genomic_DNA"/>
</dbReference>
<feature type="transmembrane region" description="Helical" evidence="5">
    <location>
        <begin position="6"/>
        <end position="22"/>
    </location>
</feature>
<dbReference type="InterPro" id="IPR003798">
    <property type="entry name" value="DNA_recombination_RmuC"/>
</dbReference>
<reference evidence="6 7" key="1">
    <citation type="journal article" date="2016" name="Nat. Commun.">
        <title>Thousands of microbial genomes shed light on interconnected biogeochemical processes in an aquifer system.</title>
        <authorList>
            <person name="Anantharaman K."/>
            <person name="Brown C.T."/>
            <person name="Hug L.A."/>
            <person name="Sharon I."/>
            <person name="Castelle C.J."/>
            <person name="Probst A.J."/>
            <person name="Thomas B.C."/>
            <person name="Singh A."/>
            <person name="Wilkins M.J."/>
            <person name="Karaoz U."/>
            <person name="Brodie E.L."/>
            <person name="Williams K.H."/>
            <person name="Hubbard S.S."/>
            <person name="Banfield J.F."/>
        </authorList>
    </citation>
    <scope>NUCLEOTIDE SEQUENCE [LARGE SCALE GENOMIC DNA]</scope>
</reference>
<evidence type="ECO:0000313" key="6">
    <source>
        <dbReference type="EMBL" id="OGL75060.1"/>
    </source>
</evidence>
<comment type="similarity">
    <text evidence="2">Belongs to the RmuC family.</text>
</comment>
<keyword evidence="5" id="KW-0812">Transmembrane</keyword>
<comment type="caution">
    <text evidence="6">The sequence shown here is derived from an EMBL/GenBank/DDBJ whole genome shotgun (WGS) entry which is preliminary data.</text>
</comment>
<keyword evidence="4" id="KW-0233">DNA recombination</keyword>
<evidence type="ECO:0000256" key="4">
    <source>
        <dbReference type="ARBA" id="ARBA00023172"/>
    </source>
</evidence>
<keyword evidence="3" id="KW-0175">Coiled coil</keyword>
<evidence type="ECO:0000256" key="2">
    <source>
        <dbReference type="ARBA" id="ARBA00009840"/>
    </source>
</evidence>
<gene>
    <name evidence="6" type="ORF">A3C96_01485</name>
</gene>
<evidence type="ECO:0000256" key="1">
    <source>
        <dbReference type="ARBA" id="ARBA00003416"/>
    </source>
</evidence>
<proteinExistence type="inferred from homology"/>
<keyword evidence="5" id="KW-1133">Transmembrane helix</keyword>
<evidence type="ECO:0008006" key="8">
    <source>
        <dbReference type="Google" id="ProtNLM"/>
    </source>
</evidence>
<dbReference type="PANTHER" id="PTHR30563:SF0">
    <property type="entry name" value="DNA RECOMBINATION PROTEIN RMUC"/>
    <property type="match status" value="1"/>
</dbReference>
<dbReference type="AlphaFoldDB" id="A0A1F7U9X0"/>
<evidence type="ECO:0000313" key="7">
    <source>
        <dbReference type="Proteomes" id="UP000177088"/>
    </source>
</evidence>
<comment type="function">
    <text evidence="1">Involved in DNA recombination.</text>
</comment>
<evidence type="ECO:0000256" key="3">
    <source>
        <dbReference type="ARBA" id="ARBA00023054"/>
    </source>
</evidence>
<organism evidence="6 7">
    <name type="scientific">Candidatus Uhrbacteria bacterium RIFCSPHIGHO2_02_FULL_60_10</name>
    <dbReference type="NCBI Taxonomy" id="1802392"/>
    <lineage>
        <taxon>Bacteria</taxon>
        <taxon>Candidatus Uhriibacteriota</taxon>
    </lineage>
</organism>
<accession>A0A1F7U9X0</accession>
<protein>
    <recommendedName>
        <fullName evidence="8">DNA recombination protein RmuC</fullName>
    </recommendedName>
</protein>
<dbReference type="Pfam" id="PF02646">
    <property type="entry name" value="RmuC"/>
    <property type="match status" value="1"/>
</dbReference>